<comment type="caution">
    <text evidence="1">The sequence shown here is derived from an EMBL/GenBank/DDBJ whole genome shotgun (WGS) entry which is preliminary data.</text>
</comment>
<keyword evidence="2" id="KW-1185">Reference proteome</keyword>
<dbReference type="OrthoDB" id="3364808at2759"/>
<evidence type="ECO:0000313" key="1">
    <source>
        <dbReference type="EMBL" id="KAF6752149.1"/>
    </source>
</evidence>
<sequence length="142" mass="15289">VAAADVHIHTADDTPLGNLWDTVVDPIRLIVGSAIPDYSSVAAGRLAQGPGGSDLSPGTVLVAVPPGSTDADTALEVSEEIFTLLDQHGVDDAMVEWTEAEVHHHHHHHIAYLFSSLLWVDILEYDTGIPPQYFDLFSSSRV</sequence>
<proteinExistence type="predicted"/>
<evidence type="ECO:0000313" key="2">
    <source>
        <dbReference type="Proteomes" id="UP000521943"/>
    </source>
</evidence>
<feature type="non-terminal residue" evidence="1">
    <location>
        <position position="142"/>
    </location>
</feature>
<dbReference type="EMBL" id="JACGCI010000045">
    <property type="protein sequence ID" value="KAF6752149.1"/>
    <property type="molecule type" value="Genomic_DNA"/>
</dbReference>
<reference evidence="1 2" key="1">
    <citation type="submission" date="2020-07" db="EMBL/GenBank/DDBJ databases">
        <title>Comparative genomics of pyrophilous fungi reveals a link between fire events and developmental genes.</title>
        <authorList>
            <consortium name="DOE Joint Genome Institute"/>
            <person name="Steindorff A.S."/>
            <person name="Carver A."/>
            <person name="Calhoun S."/>
            <person name="Stillman K."/>
            <person name="Liu H."/>
            <person name="Lipzen A."/>
            <person name="Pangilinan J."/>
            <person name="Labutti K."/>
            <person name="Bruns T.D."/>
            <person name="Grigoriev I.V."/>
        </authorList>
    </citation>
    <scope>NUCLEOTIDE SEQUENCE [LARGE SCALE GENOMIC DNA]</scope>
    <source>
        <strain evidence="1 2">CBS 144469</strain>
    </source>
</reference>
<protein>
    <submittedName>
        <fullName evidence="1">Uncharacterized protein</fullName>
    </submittedName>
</protein>
<accession>A0A8H6M3U8</accession>
<name>A0A8H6M3U8_9AGAR</name>
<dbReference type="AlphaFoldDB" id="A0A8H6M3U8"/>
<organism evidence="1 2">
    <name type="scientific">Ephemerocybe angulata</name>
    <dbReference type="NCBI Taxonomy" id="980116"/>
    <lineage>
        <taxon>Eukaryota</taxon>
        <taxon>Fungi</taxon>
        <taxon>Dikarya</taxon>
        <taxon>Basidiomycota</taxon>
        <taxon>Agaricomycotina</taxon>
        <taxon>Agaricomycetes</taxon>
        <taxon>Agaricomycetidae</taxon>
        <taxon>Agaricales</taxon>
        <taxon>Agaricineae</taxon>
        <taxon>Psathyrellaceae</taxon>
        <taxon>Ephemerocybe</taxon>
    </lineage>
</organism>
<gene>
    <name evidence="1" type="ORF">DFP72DRAFT_905057</name>
</gene>
<dbReference type="Proteomes" id="UP000521943">
    <property type="component" value="Unassembled WGS sequence"/>
</dbReference>